<name>A0A8C4T048_ERPCA</name>
<evidence type="ECO:0000256" key="1">
    <source>
        <dbReference type="ARBA" id="ARBA00022734"/>
    </source>
</evidence>
<keyword evidence="3" id="KW-0175">Coiled coil</keyword>
<dbReference type="PANTHER" id="PTHR22803">
    <property type="entry name" value="MANNOSE, PHOSPHOLIPASE, LECTIN RECEPTOR RELATED"/>
    <property type="match status" value="1"/>
</dbReference>
<feature type="compositionally biased region" description="Basic and acidic residues" evidence="4">
    <location>
        <begin position="199"/>
        <end position="209"/>
    </location>
</feature>
<dbReference type="InterPro" id="IPR016187">
    <property type="entry name" value="CTDL_fold"/>
</dbReference>
<feature type="domain" description="C-type lectin" evidence="5">
    <location>
        <begin position="114"/>
        <end position="247"/>
    </location>
</feature>
<evidence type="ECO:0000256" key="3">
    <source>
        <dbReference type="SAM" id="Coils"/>
    </source>
</evidence>
<sequence>MFGSLDVTVGKFKENEDALHVNLIRIQKKFKNLQENFTVLQQNVTQLKNESSALNENYKKLQSNKTRLEDYNQKLLSNITQLENYNMKLLSNITELEKDNARKCSVCPNEWLQSNRNCYYFSTDKLNWDDSRKQCTSMNGHLVIIESKEEQTFLINTIKTNVETTEKIYWIGLSDQEIDGQFVWVDNRPLDVNISSWGLRDHDDGREPDNWTGNNPDGEDCVQLQVNNKYDGWYDGDCGDKQKWICEITMA</sequence>
<dbReference type="InterPro" id="IPR001304">
    <property type="entry name" value="C-type_lectin-like"/>
</dbReference>
<dbReference type="SUPFAM" id="SSF56436">
    <property type="entry name" value="C-type lectin-like"/>
    <property type="match status" value="1"/>
</dbReference>
<proteinExistence type="predicted"/>
<accession>A0A8C4T048</accession>
<protein>
    <recommendedName>
        <fullName evidence="5">C-type lectin domain-containing protein</fullName>
    </recommendedName>
</protein>
<reference evidence="6" key="2">
    <citation type="submission" date="2025-09" db="UniProtKB">
        <authorList>
            <consortium name="Ensembl"/>
        </authorList>
    </citation>
    <scope>IDENTIFICATION</scope>
</reference>
<dbReference type="GeneTree" id="ENSGT01030000234575"/>
<organism evidence="6 7">
    <name type="scientific">Erpetoichthys calabaricus</name>
    <name type="common">Rope fish</name>
    <name type="synonym">Calamoichthys calabaricus</name>
    <dbReference type="NCBI Taxonomy" id="27687"/>
    <lineage>
        <taxon>Eukaryota</taxon>
        <taxon>Metazoa</taxon>
        <taxon>Chordata</taxon>
        <taxon>Craniata</taxon>
        <taxon>Vertebrata</taxon>
        <taxon>Euteleostomi</taxon>
        <taxon>Actinopterygii</taxon>
        <taxon>Polypteriformes</taxon>
        <taxon>Polypteridae</taxon>
        <taxon>Erpetoichthys</taxon>
    </lineage>
</organism>
<dbReference type="PROSITE" id="PS00615">
    <property type="entry name" value="C_TYPE_LECTIN_1"/>
    <property type="match status" value="1"/>
</dbReference>
<feature type="coiled-coil region" evidence="3">
    <location>
        <begin position="23"/>
        <end position="99"/>
    </location>
</feature>
<evidence type="ECO:0000313" key="6">
    <source>
        <dbReference type="Ensembl" id="ENSECRP00000024835.1"/>
    </source>
</evidence>
<dbReference type="Pfam" id="PF00059">
    <property type="entry name" value="Lectin_C"/>
    <property type="match status" value="1"/>
</dbReference>
<evidence type="ECO:0000256" key="2">
    <source>
        <dbReference type="ARBA" id="ARBA00023157"/>
    </source>
</evidence>
<dbReference type="Proteomes" id="UP000694620">
    <property type="component" value="Unassembled WGS sequence"/>
</dbReference>
<dbReference type="GO" id="GO:0030246">
    <property type="term" value="F:carbohydrate binding"/>
    <property type="evidence" value="ECO:0007669"/>
    <property type="project" value="UniProtKB-KW"/>
</dbReference>
<evidence type="ECO:0000259" key="5">
    <source>
        <dbReference type="PROSITE" id="PS50041"/>
    </source>
</evidence>
<dbReference type="InterPro" id="IPR033989">
    <property type="entry name" value="CD209-like_CTLD"/>
</dbReference>
<keyword evidence="7" id="KW-1185">Reference proteome</keyword>
<dbReference type="InterPro" id="IPR016186">
    <property type="entry name" value="C-type_lectin-like/link_sf"/>
</dbReference>
<reference evidence="6" key="1">
    <citation type="submission" date="2025-08" db="UniProtKB">
        <authorList>
            <consortium name="Ensembl"/>
        </authorList>
    </citation>
    <scope>IDENTIFICATION</scope>
</reference>
<keyword evidence="2" id="KW-1015">Disulfide bond</keyword>
<dbReference type="SMART" id="SM00034">
    <property type="entry name" value="CLECT"/>
    <property type="match status" value="1"/>
</dbReference>
<evidence type="ECO:0000256" key="4">
    <source>
        <dbReference type="SAM" id="MobiDB-lite"/>
    </source>
</evidence>
<evidence type="ECO:0000313" key="7">
    <source>
        <dbReference type="Proteomes" id="UP000694620"/>
    </source>
</evidence>
<dbReference type="Gene3D" id="3.10.100.10">
    <property type="entry name" value="Mannose-Binding Protein A, subunit A"/>
    <property type="match status" value="1"/>
</dbReference>
<dbReference type="CDD" id="cd03590">
    <property type="entry name" value="CLECT_DC-SIGN_like"/>
    <property type="match status" value="1"/>
</dbReference>
<dbReference type="Ensembl" id="ENSECRT00000025373.1">
    <property type="protein sequence ID" value="ENSECRP00000024835.1"/>
    <property type="gene ID" value="ENSECRG00000016824.1"/>
</dbReference>
<dbReference type="InterPro" id="IPR018378">
    <property type="entry name" value="C-type_lectin_CS"/>
</dbReference>
<dbReference type="AlphaFoldDB" id="A0A8C4T048"/>
<feature type="region of interest" description="Disordered" evidence="4">
    <location>
        <begin position="199"/>
        <end position="218"/>
    </location>
</feature>
<dbReference type="PROSITE" id="PS50041">
    <property type="entry name" value="C_TYPE_LECTIN_2"/>
    <property type="match status" value="1"/>
</dbReference>
<dbReference type="InterPro" id="IPR050111">
    <property type="entry name" value="C-type_lectin/snaclec_domain"/>
</dbReference>
<keyword evidence="1" id="KW-0430">Lectin</keyword>